<name>A0ABP3C8C1_9MICO</name>
<protein>
    <submittedName>
        <fullName evidence="2">Uncharacterized protein</fullName>
    </submittedName>
</protein>
<keyword evidence="1" id="KW-0472">Membrane</keyword>
<reference evidence="2 3" key="1">
    <citation type="submission" date="2024-01" db="EMBL/GenBank/DDBJ databases">
        <title>Characterization of antibiotic resistant novel bacterial strains and their environmental applications.</title>
        <authorList>
            <person name="Manzoor S."/>
            <person name="Abbas S."/>
            <person name="Arshad M."/>
            <person name="Ahmed I."/>
        </authorList>
    </citation>
    <scope>NUCLEOTIDE SEQUENCE [LARGE SCALE GENOMIC DNA]</scope>
    <source>
        <strain evidence="2 3">NCCP-602</strain>
    </source>
</reference>
<keyword evidence="3" id="KW-1185">Reference proteome</keyword>
<organism evidence="2 3">
    <name type="scientific">Brevibacterium metallidurans</name>
    <dbReference type="NCBI Taxonomy" id="1482676"/>
    <lineage>
        <taxon>Bacteria</taxon>
        <taxon>Bacillati</taxon>
        <taxon>Actinomycetota</taxon>
        <taxon>Actinomycetes</taxon>
        <taxon>Micrococcales</taxon>
        <taxon>Brevibacteriaceae</taxon>
        <taxon>Brevibacterium</taxon>
    </lineage>
</organism>
<keyword evidence="1" id="KW-1133">Transmembrane helix</keyword>
<evidence type="ECO:0000313" key="3">
    <source>
        <dbReference type="Proteomes" id="UP001498238"/>
    </source>
</evidence>
<feature type="transmembrane region" description="Helical" evidence="1">
    <location>
        <begin position="157"/>
        <end position="176"/>
    </location>
</feature>
<gene>
    <name evidence="2" type="ORF">NCCP602_17120</name>
</gene>
<accession>A0ABP3C8C1</accession>
<sequence length="186" mass="20573">MSSHDRNPDETASGGRRSSWSRIDDTLERSAGIDHMPLSDEREQQVIVRALAVGYSAFRWIALAVALVLLASGLLFAAVLIMVTADIPRLIATGYARRRGVELQSQSGLARNAARPIELIATLLYIGVVAGLIAFNAAFGHPLIPWSWRFEFESFDAFLIIPFVGAAIGAFFGWRLRRRRYLASLK</sequence>
<proteinExistence type="predicted"/>
<dbReference type="Proteomes" id="UP001498238">
    <property type="component" value="Unassembled WGS sequence"/>
</dbReference>
<feature type="transmembrane region" description="Helical" evidence="1">
    <location>
        <begin position="117"/>
        <end position="137"/>
    </location>
</feature>
<evidence type="ECO:0000256" key="1">
    <source>
        <dbReference type="SAM" id="Phobius"/>
    </source>
</evidence>
<comment type="caution">
    <text evidence="2">The sequence shown here is derived from an EMBL/GenBank/DDBJ whole genome shotgun (WGS) entry which is preliminary data.</text>
</comment>
<dbReference type="RefSeq" id="WP_339392623.1">
    <property type="nucleotide sequence ID" value="NZ_BAAAAF010000005.1"/>
</dbReference>
<evidence type="ECO:0000313" key="2">
    <source>
        <dbReference type="EMBL" id="GAA0035751.1"/>
    </source>
</evidence>
<keyword evidence="1" id="KW-0812">Transmembrane</keyword>
<dbReference type="EMBL" id="BAAAAF010000005">
    <property type="protein sequence ID" value="GAA0035751.1"/>
    <property type="molecule type" value="Genomic_DNA"/>
</dbReference>